<comment type="catalytic activity">
    <reaction evidence="1 11">
        <text>Thiol-dependent hydrolysis of ester, thioester, amide, peptide and isopeptide bonds formed by the C-terminal Gly of ubiquitin (a 76-residue protein attached to proteins as an intracellular targeting signal).</text>
        <dbReference type="EC" id="3.4.19.12"/>
    </reaction>
</comment>
<dbReference type="GO" id="GO:0005634">
    <property type="term" value="C:nucleus"/>
    <property type="evidence" value="ECO:0007669"/>
    <property type="project" value="TreeGrafter"/>
</dbReference>
<comment type="function">
    <text evidence="11">Hydrolase that can remove conjugated ubiquitin from proteins and may therefore play an important regulatory role at the level of protein turnover by preventing degradation.</text>
</comment>
<dbReference type="OrthoDB" id="65596at2759"/>
<dbReference type="GO" id="GO:0005829">
    <property type="term" value="C:cytosol"/>
    <property type="evidence" value="ECO:0007669"/>
    <property type="project" value="TreeGrafter"/>
</dbReference>
<proteinExistence type="predicted"/>
<dbReference type="Pfam" id="PF24560">
    <property type="entry name" value="zf-C2H2_OTU1_C"/>
    <property type="match status" value="1"/>
</dbReference>
<dbReference type="InterPro" id="IPR003323">
    <property type="entry name" value="OTU_dom"/>
</dbReference>
<comment type="subcellular location">
    <subcellularLocation>
        <location evidence="2 11">Cytoplasm</location>
    </subcellularLocation>
</comment>
<protein>
    <recommendedName>
        <fullName evidence="11">Ubiquitin thioesterase OTU</fullName>
        <ecNumber evidence="11">3.4.19.12</ecNumber>
    </recommendedName>
</protein>
<accession>A0A9P4ID54</accession>
<evidence type="ECO:0000256" key="4">
    <source>
        <dbReference type="ARBA" id="ARBA00022670"/>
    </source>
</evidence>
<evidence type="ECO:0000313" key="13">
    <source>
        <dbReference type="EMBL" id="KAF2096362.1"/>
    </source>
</evidence>
<sequence>MRMRVRGPSGVATLTLDDSATVQELQSVISEKTSLPAFELKSGYPPKALDLAQFDGTVKLKDTGLKLDGEQLIAVARDQSATSDLLNLTRKPNPFDPATGNDPPEVPVPTHAGVMILRVMPDDNSCLFRALGTALMGDGLDIMHELRAMVAQGIQTNPELYNAAVLQKAPDAYCEWIQREDSWGGGIEIGLISQAFGVEVASINVQDLRVDKFNEAPLGSGEKRQRVILVYSGIHYDTIALSPDGCMVPELDIKQFDSEDDIILEKARELCAKLQASHYYTDTAGFDLKCNICGWMGKGEKGATEHAKQTGHMNFGEATG</sequence>
<dbReference type="PANTHER" id="PTHR13312:SF0">
    <property type="entry name" value="UBIQUITIN THIOESTERASE OTU1"/>
    <property type="match status" value="1"/>
</dbReference>
<dbReference type="SUPFAM" id="SSF54001">
    <property type="entry name" value="Cysteine proteinases"/>
    <property type="match status" value="1"/>
</dbReference>
<dbReference type="GO" id="GO:0008270">
    <property type="term" value="F:zinc ion binding"/>
    <property type="evidence" value="ECO:0007669"/>
    <property type="project" value="UniProtKB-KW"/>
</dbReference>
<dbReference type="CDD" id="cd17059">
    <property type="entry name" value="Ubl_OTU1"/>
    <property type="match status" value="1"/>
</dbReference>
<evidence type="ECO:0000256" key="5">
    <source>
        <dbReference type="ARBA" id="ARBA00022723"/>
    </source>
</evidence>
<evidence type="ECO:0000256" key="9">
    <source>
        <dbReference type="ARBA" id="ARBA00022807"/>
    </source>
</evidence>
<evidence type="ECO:0000256" key="2">
    <source>
        <dbReference type="ARBA" id="ARBA00004496"/>
    </source>
</evidence>
<evidence type="ECO:0000256" key="3">
    <source>
        <dbReference type="ARBA" id="ARBA00022490"/>
    </source>
</evidence>
<feature type="domain" description="OTU" evidence="12">
    <location>
        <begin position="115"/>
        <end position="242"/>
    </location>
</feature>
<dbReference type="InterPro" id="IPR057766">
    <property type="entry name" value="Znf-C2H2_OTU1-like_C"/>
</dbReference>
<dbReference type="FunFam" id="3.10.20.90:FF:000096">
    <property type="entry name" value="Ubiquitin thioesterase OTU1"/>
    <property type="match status" value="1"/>
</dbReference>
<dbReference type="GO" id="GO:0036503">
    <property type="term" value="P:ERAD pathway"/>
    <property type="evidence" value="ECO:0007669"/>
    <property type="project" value="TreeGrafter"/>
</dbReference>
<keyword evidence="14" id="KW-1185">Reference proteome</keyword>
<dbReference type="Proteomes" id="UP000799772">
    <property type="component" value="Unassembled WGS sequence"/>
</dbReference>
<dbReference type="GO" id="GO:0016579">
    <property type="term" value="P:protein deubiquitination"/>
    <property type="evidence" value="ECO:0007669"/>
    <property type="project" value="TreeGrafter"/>
</dbReference>
<dbReference type="FunFam" id="3.90.70.80:FF:000016">
    <property type="entry name" value="Putative ubiquitin thioesterase otu1"/>
    <property type="match status" value="1"/>
</dbReference>
<comment type="caution">
    <text evidence="13">The sequence shown here is derived from an EMBL/GenBank/DDBJ whole genome shotgun (WGS) entry which is preliminary data.</text>
</comment>
<keyword evidence="3 11" id="KW-0963">Cytoplasm</keyword>
<dbReference type="InterPro" id="IPR038765">
    <property type="entry name" value="Papain-like_cys_pep_sf"/>
</dbReference>
<evidence type="ECO:0000256" key="8">
    <source>
        <dbReference type="ARBA" id="ARBA00022801"/>
    </source>
</evidence>
<dbReference type="InterPro" id="IPR048857">
    <property type="entry name" value="OTU1_Ubl"/>
</dbReference>
<organism evidence="13 14">
    <name type="scientific">Rhizodiscina lignyota</name>
    <dbReference type="NCBI Taxonomy" id="1504668"/>
    <lineage>
        <taxon>Eukaryota</taxon>
        <taxon>Fungi</taxon>
        <taxon>Dikarya</taxon>
        <taxon>Ascomycota</taxon>
        <taxon>Pezizomycotina</taxon>
        <taxon>Dothideomycetes</taxon>
        <taxon>Pleosporomycetidae</taxon>
        <taxon>Aulographales</taxon>
        <taxon>Rhizodiscinaceae</taxon>
        <taxon>Rhizodiscina</taxon>
    </lineage>
</organism>
<reference evidence="13" key="1">
    <citation type="journal article" date="2020" name="Stud. Mycol.">
        <title>101 Dothideomycetes genomes: a test case for predicting lifestyles and emergence of pathogens.</title>
        <authorList>
            <person name="Haridas S."/>
            <person name="Albert R."/>
            <person name="Binder M."/>
            <person name="Bloem J."/>
            <person name="Labutti K."/>
            <person name="Salamov A."/>
            <person name="Andreopoulos B."/>
            <person name="Baker S."/>
            <person name="Barry K."/>
            <person name="Bills G."/>
            <person name="Bluhm B."/>
            <person name="Cannon C."/>
            <person name="Castanera R."/>
            <person name="Culley D."/>
            <person name="Daum C."/>
            <person name="Ezra D."/>
            <person name="Gonzalez J."/>
            <person name="Henrissat B."/>
            <person name="Kuo A."/>
            <person name="Liang C."/>
            <person name="Lipzen A."/>
            <person name="Lutzoni F."/>
            <person name="Magnuson J."/>
            <person name="Mondo S."/>
            <person name="Nolan M."/>
            <person name="Ohm R."/>
            <person name="Pangilinan J."/>
            <person name="Park H.-J."/>
            <person name="Ramirez L."/>
            <person name="Alfaro M."/>
            <person name="Sun H."/>
            <person name="Tritt A."/>
            <person name="Yoshinaga Y."/>
            <person name="Zwiers L.-H."/>
            <person name="Turgeon B."/>
            <person name="Goodwin S."/>
            <person name="Spatafora J."/>
            <person name="Crous P."/>
            <person name="Grigoriev I."/>
        </authorList>
    </citation>
    <scope>NUCLEOTIDE SEQUENCE</scope>
    <source>
        <strain evidence="13">CBS 133067</strain>
    </source>
</reference>
<keyword evidence="7 11" id="KW-0833">Ubl conjugation pathway</keyword>
<keyword evidence="6" id="KW-0863">Zinc-finger</keyword>
<dbReference type="Gene3D" id="3.90.70.80">
    <property type="match status" value="1"/>
</dbReference>
<dbReference type="GO" id="GO:0030968">
    <property type="term" value="P:endoplasmic reticulum unfolded protein response"/>
    <property type="evidence" value="ECO:0007669"/>
    <property type="project" value="TreeGrafter"/>
</dbReference>
<dbReference type="AlphaFoldDB" id="A0A9P4ID54"/>
<dbReference type="Pfam" id="PF02338">
    <property type="entry name" value="OTU"/>
    <property type="match status" value="1"/>
</dbReference>
<keyword evidence="8 11" id="KW-0378">Hydrolase</keyword>
<dbReference type="PROSITE" id="PS50802">
    <property type="entry name" value="OTU"/>
    <property type="match status" value="1"/>
</dbReference>
<dbReference type="Pfam" id="PF21403">
    <property type="entry name" value="OTU1_UBXL"/>
    <property type="match status" value="1"/>
</dbReference>
<gene>
    <name evidence="13" type="ORF">NA57DRAFT_42748</name>
</gene>
<keyword evidence="5" id="KW-0479">Metal-binding</keyword>
<name>A0A9P4ID54_9PEZI</name>
<evidence type="ECO:0000313" key="14">
    <source>
        <dbReference type="Proteomes" id="UP000799772"/>
    </source>
</evidence>
<dbReference type="Gene3D" id="3.10.20.90">
    <property type="entry name" value="Phosphatidylinositol 3-kinase Catalytic Subunit, Chain A, domain 1"/>
    <property type="match status" value="1"/>
</dbReference>
<evidence type="ECO:0000256" key="6">
    <source>
        <dbReference type="ARBA" id="ARBA00022771"/>
    </source>
</evidence>
<evidence type="ECO:0000256" key="11">
    <source>
        <dbReference type="RuleBase" id="RU367104"/>
    </source>
</evidence>
<dbReference type="CDD" id="cd22745">
    <property type="entry name" value="OTU_OTU1"/>
    <property type="match status" value="1"/>
</dbReference>
<evidence type="ECO:0000256" key="7">
    <source>
        <dbReference type="ARBA" id="ARBA00022786"/>
    </source>
</evidence>
<evidence type="ECO:0000256" key="10">
    <source>
        <dbReference type="ARBA" id="ARBA00022833"/>
    </source>
</evidence>
<keyword evidence="10" id="KW-0862">Zinc</keyword>
<dbReference type="EC" id="3.4.19.12" evidence="11"/>
<keyword evidence="4 13" id="KW-0645">Protease</keyword>
<keyword evidence="9 11" id="KW-0788">Thiol protease</keyword>
<dbReference type="PANTHER" id="PTHR13312">
    <property type="entry name" value="HIV-INDUCED PROTEIN-7-LIKE PROTEASE"/>
    <property type="match status" value="1"/>
</dbReference>
<evidence type="ECO:0000256" key="1">
    <source>
        <dbReference type="ARBA" id="ARBA00000707"/>
    </source>
</evidence>
<evidence type="ECO:0000259" key="12">
    <source>
        <dbReference type="PROSITE" id="PS50802"/>
    </source>
</evidence>
<dbReference type="EMBL" id="ML978129">
    <property type="protein sequence ID" value="KAF2096362.1"/>
    <property type="molecule type" value="Genomic_DNA"/>
</dbReference>
<dbReference type="GO" id="GO:0004843">
    <property type="term" value="F:cysteine-type deubiquitinase activity"/>
    <property type="evidence" value="ECO:0007669"/>
    <property type="project" value="UniProtKB-UniRule"/>
</dbReference>